<comment type="caution">
    <text evidence="3">The sequence shown here is derived from an EMBL/GenBank/DDBJ whole genome shotgun (WGS) entry which is preliminary data.</text>
</comment>
<dbReference type="Proteomes" id="UP000653644">
    <property type="component" value="Unassembled WGS sequence"/>
</dbReference>
<dbReference type="InterPro" id="IPR000421">
    <property type="entry name" value="FA58C"/>
</dbReference>
<accession>A0ABQ3CPM6</accession>
<gene>
    <name evidence="3" type="ORF">GCM10010345_37460</name>
</gene>
<dbReference type="Gene3D" id="2.60.120.260">
    <property type="entry name" value="Galactose-binding domain-like"/>
    <property type="match status" value="1"/>
</dbReference>
<evidence type="ECO:0000256" key="1">
    <source>
        <dbReference type="SAM" id="MobiDB-lite"/>
    </source>
</evidence>
<dbReference type="Pfam" id="PF00754">
    <property type="entry name" value="F5_F8_type_C"/>
    <property type="match status" value="1"/>
</dbReference>
<reference evidence="4" key="1">
    <citation type="journal article" date="2019" name="Int. J. Syst. Evol. Microbiol.">
        <title>The Global Catalogue of Microorganisms (GCM) 10K type strain sequencing project: providing services to taxonomists for standard genome sequencing and annotation.</title>
        <authorList>
            <consortium name="The Broad Institute Genomics Platform"/>
            <consortium name="The Broad Institute Genome Sequencing Center for Infectious Disease"/>
            <person name="Wu L."/>
            <person name="Ma J."/>
        </authorList>
    </citation>
    <scope>NUCLEOTIDE SEQUENCE [LARGE SCALE GENOMIC DNA]</scope>
    <source>
        <strain evidence="4">JCM 4733</strain>
    </source>
</reference>
<dbReference type="EMBL" id="BMVN01000011">
    <property type="protein sequence ID" value="GHA29106.1"/>
    <property type="molecule type" value="Genomic_DNA"/>
</dbReference>
<name>A0ABQ3CPM6_9ACTN</name>
<evidence type="ECO:0000259" key="2">
    <source>
        <dbReference type="Pfam" id="PF00754"/>
    </source>
</evidence>
<feature type="domain" description="F5/8 type C" evidence="2">
    <location>
        <begin position="51"/>
        <end position="167"/>
    </location>
</feature>
<organism evidence="3 4">
    <name type="scientific">Streptomyces canarius</name>
    <dbReference type="NCBI Taxonomy" id="285453"/>
    <lineage>
        <taxon>Bacteria</taxon>
        <taxon>Bacillati</taxon>
        <taxon>Actinomycetota</taxon>
        <taxon>Actinomycetes</taxon>
        <taxon>Kitasatosporales</taxon>
        <taxon>Streptomycetaceae</taxon>
        <taxon>Streptomyces</taxon>
    </lineage>
</organism>
<dbReference type="InterPro" id="IPR008979">
    <property type="entry name" value="Galactose-bd-like_sf"/>
</dbReference>
<evidence type="ECO:0000313" key="4">
    <source>
        <dbReference type="Proteomes" id="UP000653644"/>
    </source>
</evidence>
<proteinExistence type="predicted"/>
<evidence type="ECO:0000313" key="3">
    <source>
        <dbReference type="EMBL" id="GHA29106.1"/>
    </source>
</evidence>
<protein>
    <recommendedName>
        <fullName evidence="2">F5/8 type C domain-containing protein</fullName>
    </recommendedName>
</protein>
<dbReference type="SUPFAM" id="SSF49785">
    <property type="entry name" value="Galactose-binding domain-like"/>
    <property type="match status" value="1"/>
</dbReference>
<feature type="region of interest" description="Disordered" evidence="1">
    <location>
        <begin position="1"/>
        <end position="44"/>
    </location>
</feature>
<sequence length="180" mass="19043">MDGLRTGTARLVTSPARSAATTEPAGFRPDHPTPPGYPYADAGYSGRPDTLPAAMLDGDPATGWSNAFVKQATALLPAFSGARPKDWVSVDFGRTRTFDRVTVSFTVDAGHTLPARAEVAVWDGHAWVPVTGAEVEWATASDSPTAITFDAVRGSRLRLTLTSAYPGQTKGAVRISRLDV</sequence>
<keyword evidence="4" id="KW-1185">Reference proteome</keyword>